<dbReference type="VEuPathDB" id="CryptoDB:Cvel_9450"/>
<organism evidence="2">
    <name type="scientific">Chromera velia CCMP2878</name>
    <dbReference type="NCBI Taxonomy" id="1169474"/>
    <lineage>
        <taxon>Eukaryota</taxon>
        <taxon>Sar</taxon>
        <taxon>Alveolata</taxon>
        <taxon>Colpodellida</taxon>
        <taxon>Chromeraceae</taxon>
        <taxon>Chromera</taxon>
    </lineage>
</organism>
<dbReference type="EMBL" id="CDMZ01004364">
    <property type="protein sequence ID" value="CEM49522.1"/>
    <property type="molecule type" value="Genomic_DNA"/>
</dbReference>
<feature type="region of interest" description="Disordered" evidence="1">
    <location>
        <begin position="229"/>
        <end position="249"/>
    </location>
</feature>
<name>A0A0G4HYC2_9ALVE</name>
<evidence type="ECO:0000256" key="1">
    <source>
        <dbReference type="SAM" id="MobiDB-lite"/>
    </source>
</evidence>
<feature type="region of interest" description="Disordered" evidence="1">
    <location>
        <begin position="156"/>
        <end position="189"/>
    </location>
</feature>
<gene>
    <name evidence="2" type="ORF">Cvel_9450</name>
</gene>
<protein>
    <submittedName>
        <fullName evidence="2">Uncharacterized protein</fullName>
    </submittedName>
</protein>
<sequence length="281" mass="30554">MLHSFSLSRQLGSCASIGKRSSLSDVETGREVLSSPPHTVMQQASNMLDTTQQAEKQCAWNDRAHSHTASLLCPPTLRESLKNEIQRLQFEGAEGNPSSLETPLMDDPVAETVPSFSFVKLFQPTAQIDGDSLLPPDSAHISDVLDLTVNPSFPGICSPPRAPLTPPEGDNRDHPANQTDDGLGASRSLCPSTSAKEMLHLDYILGEVLAQQEVCDEVSRGVEVDDLGGERDTVTASRSFGGLRDENEEGTSYRRHSLCSFLKREQCGGGPIRRRSLIAER</sequence>
<proteinExistence type="predicted"/>
<dbReference type="AlphaFoldDB" id="A0A0G4HYC2"/>
<evidence type="ECO:0000313" key="2">
    <source>
        <dbReference type="EMBL" id="CEM49522.1"/>
    </source>
</evidence>
<accession>A0A0G4HYC2</accession>
<reference evidence="2" key="1">
    <citation type="submission" date="2014-11" db="EMBL/GenBank/DDBJ databases">
        <authorList>
            <person name="Otto D Thomas"/>
            <person name="Naeem Raeece"/>
        </authorList>
    </citation>
    <scope>NUCLEOTIDE SEQUENCE</scope>
</reference>